<gene>
    <name evidence="2" type="ORF">FYK55_04265</name>
</gene>
<organism evidence="2 3">
    <name type="scientific">Roseiconus nitratireducens</name>
    <dbReference type="NCBI Taxonomy" id="2605748"/>
    <lineage>
        <taxon>Bacteria</taxon>
        <taxon>Pseudomonadati</taxon>
        <taxon>Planctomycetota</taxon>
        <taxon>Planctomycetia</taxon>
        <taxon>Pirellulales</taxon>
        <taxon>Pirellulaceae</taxon>
        <taxon>Roseiconus</taxon>
    </lineage>
</organism>
<sequence length="284" mass="30936">MESLTAPSPASPELGGGIGPNNGSVFDDGANSGPRSGESLSGASGTAAWQAANDPATGLSVEGFTLSPEELAVVSSEINRVRPLVTERPEQLPHVSIRFDPDGEIYHVLIDTEVSGQSVHSRANDGQWQTALRTAIRKLVPRFEAAVESNGTLGAGRESSDEEAVGRARWALDESALQRAVEQNNYAQFRAQLYPLEPHLHERIGREVRCDVMPDEAHADHLFMADIIEDLFLMAFEQFDQRPQDITFVQWLDSLIAPTIAFIGADNESCPEFIDYPPLSPLSE</sequence>
<dbReference type="AlphaFoldDB" id="A0A5M6DEZ7"/>
<dbReference type="EMBL" id="VWOX01000002">
    <property type="protein sequence ID" value="KAA5546117.1"/>
    <property type="molecule type" value="Genomic_DNA"/>
</dbReference>
<evidence type="ECO:0000256" key="1">
    <source>
        <dbReference type="SAM" id="MobiDB-lite"/>
    </source>
</evidence>
<evidence type="ECO:0000313" key="3">
    <source>
        <dbReference type="Proteomes" id="UP000324479"/>
    </source>
</evidence>
<accession>A0A5M6DEZ7</accession>
<dbReference type="Proteomes" id="UP000324479">
    <property type="component" value="Unassembled WGS sequence"/>
</dbReference>
<dbReference type="RefSeq" id="WP_150075124.1">
    <property type="nucleotide sequence ID" value="NZ_VWOX01000002.1"/>
</dbReference>
<reference evidence="2 3" key="1">
    <citation type="submission" date="2019-08" db="EMBL/GenBank/DDBJ databases">
        <authorList>
            <person name="Dhanesh K."/>
            <person name="Kumar G."/>
            <person name="Sasikala C."/>
            <person name="Venkata Ramana C."/>
        </authorList>
    </citation>
    <scope>NUCLEOTIDE SEQUENCE [LARGE SCALE GENOMIC DNA]</scope>
    <source>
        <strain evidence="2 3">JC645</strain>
    </source>
</reference>
<feature type="region of interest" description="Disordered" evidence="1">
    <location>
        <begin position="1"/>
        <end position="49"/>
    </location>
</feature>
<protein>
    <submittedName>
        <fullName evidence="2">Uncharacterized protein</fullName>
    </submittedName>
</protein>
<proteinExistence type="predicted"/>
<comment type="caution">
    <text evidence="2">The sequence shown here is derived from an EMBL/GenBank/DDBJ whole genome shotgun (WGS) entry which is preliminary data.</text>
</comment>
<keyword evidence="3" id="KW-1185">Reference proteome</keyword>
<evidence type="ECO:0000313" key="2">
    <source>
        <dbReference type="EMBL" id="KAA5546117.1"/>
    </source>
</evidence>
<name>A0A5M6DEZ7_9BACT</name>